<dbReference type="EMBL" id="UINC01072667">
    <property type="protein sequence ID" value="SVC08470.1"/>
    <property type="molecule type" value="Genomic_DNA"/>
</dbReference>
<protein>
    <submittedName>
        <fullName evidence="2">Uncharacterized protein</fullName>
    </submittedName>
</protein>
<sequence length="99" mass="11203">MRFFFSPITFILELFAFAIQALFLYGLALIAAITFLTWVIAQHSQTTTVTEYVTVPVTEYVTVPVAEVVEEIEIECLQIAGCRVFYENGKEICPDCVKK</sequence>
<organism evidence="2">
    <name type="scientific">marine metagenome</name>
    <dbReference type="NCBI Taxonomy" id="408172"/>
    <lineage>
        <taxon>unclassified sequences</taxon>
        <taxon>metagenomes</taxon>
        <taxon>ecological metagenomes</taxon>
    </lineage>
</organism>
<dbReference type="AlphaFoldDB" id="A0A382J8R9"/>
<keyword evidence="1" id="KW-0472">Membrane</keyword>
<evidence type="ECO:0000256" key="1">
    <source>
        <dbReference type="SAM" id="Phobius"/>
    </source>
</evidence>
<gene>
    <name evidence="2" type="ORF">METZ01_LOCUS261324</name>
</gene>
<evidence type="ECO:0000313" key="2">
    <source>
        <dbReference type="EMBL" id="SVC08470.1"/>
    </source>
</evidence>
<accession>A0A382J8R9</accession>
<keyword evidence="1" id="KW-0812">Transmembrane</keyword>
<proteinExistence type="predicted"/>
<reference evidence="2" key="1">
    <citation type="submission" date="2018-05" db="EMBL/GenBank/DDBJ databases">
        <authorList>
            <person name="Lanie J.A."/>
            <person name="Ng W.-L."/>
            <person name="Kazmierczak K.M."/>
            <person name="Andrzejewski T.M."/>
            <person name="Davidsen T.M."/>
            <person name="Wayne K.J."/>
            <person name="Tettelin H."/>
            <person name="Glass J.I."/>
            <person name="Rusch D."/>
            <person name="Podicherti R."/>
            <person name="Tsui H.-C.T."/>
            <person name="Winkler M.E."/>
        </authorList>
    </citation>
    <scope>NUCLEOTIDE SEQUENCE</scope>
</reference>
<name>A0A382J8R9_9ZZZZ</name>
<keyword evidence="1" id="KW-1133">Transmembrane helix</keyword>
<feature type="transmembrane region" description="Helical" evidence="1">
    <location>
        <begin position="12"/>
        <end position="41"/>
    </location>
</feature>